<accession>A0ABV7Y7E6</accession>
<sequence>MTRPHTLTPYGRRWRIDAGDRAVVVDDLVGVRYLVTLLANPHVELLASDLTEAASLIARGTPRLRVLDELRAGGRSRLFADEAERARIAVGKAIRRAILRVIALDARLGEELLETIRTGRYCSYRPPDVSNEGVPLSKSPAHPPCPIKLWGSGRETLACRDQNPTLSRRAEGPLARGDRYRDALMRNVAGLWLGRGVLTPAANRRAVGE</sequence>
<name>A0ABV7Y7E6_9ACTN</name>
<comment type="caution">
    <text evidence="1">The sequence shown here is derived from an EMBL/GenBank/DDBJ whole genome shotgun (WGS) entry which is preliminary data.</text>
</comment>
<gene>
    <name evidence="1" type="ORF">ACFOUW_09330</name>
</gene>
<protein>
    <submittedName>
        <fullName evidence="1">Uncharacterized protein</fullName>
    </submittedName>
</protein>
<keyword evidence="2" id="KW-1185">Reference proteome</keyword>
<dbReference type="EMBL" id="JBHRZH010000006">
    <property type="protein sequence ID" value="MFC3761042.1"/>
    <property type="molecule type" value="Genomic_DNA"/>
</dbReference>
<dbReference type="RefSeq" id="WP_205117266.1">
    <property type="nucleotide sequence ID" value="NZ_JAFBCM010000001.1"/>
</dbReference>
<evidence type="ECO:0000313" key="2">
    <source>
        <dbReference type="Proteomes" id="UP001595699"/>
    </source>
</evidence>
<organism evidence="1 2">
    <name type="scientific">Tenggerimyces flavus</name>
    <dbReference type="NCBI Taxonomy" id="1708749"/>
    <lineage>
        <taxon>Bacteria</taxon>
        <taxon>Bacillati</taxon>
        <taxon>Actinomycetota</taxon>
        <taxon>Actinomycetes</taxon>
        <taxon>Propionibacteriales</taxon>
        <taxon>Nocardioidaceae</taxon>
        <taxon>Tenggerimyces</taxon>
    </lineage>
</organism>
<dbReference type="Proteomes" id="UP001595699">
    <property type="component" value="Unassembled WGS sequence"/>
</dbReference>
<proteinExistence type="predicted"/>
<reference evidence="2" key="1">
    <citation type="journal article" date="2019" name="Int. J. Syst. Evol. Microbiol.">
        <title>The Global Catalogue of Microorganisms (GCM) 10K type strain sequencing project: providing services to taxonomists for standard genome sequencing and annotation.</title>
        <authorList>
            <consortium name="The Broad Institute Genomics Platform"/>
            <consortium name="The Broad Institute Genome Sequencing Center for Infectious Disease"/>
            <person name="Wu L."/>
            <person name="Ma J."/>
        </authorList>
    </citation>
    <scope>NUCLEOTIDE SEQUENCE [LARGE SCALE GENOMIC DNA]</scope>
    <source>
        <strain evidence="2">CGMCC 4.7241</strain>
    </source>
</reference>
<evidence type="ECO:0000313" key="1">
    <source>
        <dbReference type="EMBL" id="MFC3761042.1"/>
    </source>
</evidence>